<dbReference type="HOGENOM" id="CLU_932939_0_0_9"/>
<sequence length="310" mass="34079">AGTKSIIRGGYSMKRKLIAALTILTMILCSASYVLATDDKSIGKNDPQANDPQAIEEQIAQEKDFYLWQIDALIDSGYTYDEISKMTIEEVDKILTKDLNEEELARYNAAKEPGVKAIAATAPAGYTRVAIVPDGGGTDEYFHPSVNTTDSTIAGIVADAKLGCKKIFDTTYNYPSITYANYLSGEWGEDPGRENWCHEGIDIAHKVYTTAAAYSPRGNGVVTLSSTSGKYVNIWFPSLGVTMNFQHLNDIDGTGALLEGEPVDLMQFLGRQNTTDAHVHVQTCTHYKCTQVHSGRELNYECVKPYAYIK</sequence>
<reference evidence="2 3" key="1">
    <citation type="submission" date="2011-08" db="EMBL/GenBank/DDBJ databases">
        <authorList>
            <person name="Weinstock G."/>
            <person name="Sodergren E."/>
            <person name="Clifton S."/>
            <person name="Fulton L."/>
            <person name="Fulton B."/>
            <person name="Courtney L."/>
            <person name="Fronick C."/>
            <person name="Harrison M."/>
            <person name="Strong C."/>
            <person name="Farmer C."/>
            <person name="Delahaunty K."/>
            <person name="Markovic C."/>
            <person name="Hall O."/>
            <person name="Minx P."/>
            <person name="Tomlinson C."/>
            <person name="Mitreva M."/>
            <person name="Hou S."/>
            <person name="Chen J."/>
            <person name="Wollam A."/>
            <person name="Pepin K.H."/>
            <person name="Johnson M."/>
            <person name="Bhonagiri V."/>
            <person name="Zhang X."/>
            <person name="Suruliraj S."/>
            <person name="Warren W."/>
            <person name="Chinwalla A."/>
            <person name="Mardis E.R."/>
            <person name="Wilson R.K."/>
        </authorList>
    </citation>
    <scope>NUCLEOTIDE SEQUENCE [LARGE SCALE GENOMIC DNA]</scope>
    <source>
        <strain evidence="2 3">DP7</strain>
    </source>
</reference>
<dbReference type="EMBL" id="AFZX01000081">
    <property type="protein sequence ID" value="EHL06254.1"/>
    <property type="molecule type" value="Genomic_DNA"/>
</dbReference>
<evidence type="ECO:0008006" key="4">
    <source>
        <dbReference type="Google" id="ProtNLM"/>
    </source>
</evidence>
<evidence type="ECO:0000256" key="1">
    <source>
        <dbReference type="SAM" id="SignalP"/>
    </source>
</evidence>
<protein>
    <recommendedName>
        <fullName evidence="4">Peptidase, M23 family</fullName>
    </recommendedName>
</protein>
<dbReference type="PATRIC" id="fig|537010.4.peg.2864"/>
<dbReference type="Proteomes" id="UP000004416">
    <property type="component" value="Unassembled WGS sequence"/>
</dbReference>
<proteinExistence type="predicted"/>
<evidence type="ECO:0000313" key="2">
    <source>
        <dbReference type="EMBL" id="EHL06254.1"/>
    </source>
</evidence>
<comment type="caution">
    <text evidence="2">The sequence shown here is derived from an EMBL/GenBank/DDBJ whole genome shotgun (WGS) entry which is preliminary data.</text>
</comment>
<keyword evidence="1" id="KW-0732">Signal</keyword>
<accession>G9XQ16</accession>
<name>G9XQ16_DESHA</name>
<dbReference type="AlphaFoldDB" id="G9XQ16"/>
<feature type="non-terminal residue" evidence="2">
    <location>
        <position position="1"/>
    </location>
</feature>
<organism evidence="2 3">
    <name type="scientific">Desulfitobacterium hafniense DP7</name>
    <dbReference type="NCBI Taxonomy" id="537010"/>
    <lineage>
        <taxon>Bacteria</taxon>
        <taxon>Bacillati</taxon>
        <taxon>Bacillota</taxon>
        <taxon>Clostridia</taxon>
        <taxon>Eubacteriales</taxon>
        <taxon>Desulfitobacteriaceae</taxon>
        <taxon>Desulfitobacterium</taxon>
    </lineage>
</organism>
<gene>
    <name evidence="2" type="ORF">HMPREF0322_03062</name>
</gene>
<evidence type="ECO:0000313" key="3">
    <source>
        <dbReference type="Proteomes" id="UP000004416"/>
    </source>
</evidence>
<feature type="signal peptide" evidence="1">
    <location>
        <begin position="1"/>
        <end position="36"/>
    </location>
</feature>
<feature type="chain" id="PRO_5003528739" description="Peptidase, M23 family" evidence="1">
    <location>
        <begin position="37"/>
        <end position="310"/>
    </location>
</feature>